<evidence type="ECO:0000259" key="1">
    <source>
        <dbReference type="Pfam" id="PF01370"/>
    </source>
</evidence>
<dbReference type="SUPFAM" id="SSF51735">
    <property type="entry name" value="NAD(P)-binding Rossmann-fold domains"/>
    <property type="match status" value="1"/>
</dbReference>
<reference evidence="2" key="1">
    <citation type="submission" date="2021-11" db="EMBL/GenBank/DDBJ databases">
        <title>BS-T2-15 a new species belonging to the Comamonadaceae family isolated from the soil of a French oak forest.</title>
        <authorList>
            <person name="Mieszkin S."/>
            <person name="Alain K."/>
        </authorList>
    </citation>
    <scope>NUCLEOTIDE SEQUENCE</scope>
    <source>
        <strain evidence="2">BS-T2-15</strain>
    </source>
</reference>
<evidence type="ECO:0000313" key="2">
    <source>
        <dbReference type="EMBL" id="MCK9688699.1"/>
    </source>
</evidence>
<dbReference type="RefSeq" id="WP_275684748.1">
    <property type="nucleotide sequence ID" value="NZ_JAJLJH010000010.1"/>
</dbReference>
<accession>A0A9X2C3S4</accession>
<dbReference type="CDD" id="cd05262">
    <property type="entry name" value="SDR_a7"/>
    <property type="match status" value="1"/>
</dbReference>
<name>A0A9X2C3S4_9BURK</name>
<dbReference type="InterPro" id="IPR036291">
    <property type="entry name" value="NAD(P)-bd_dom_sf"/>
</dbReference>
<dbReference type="PANTHER" id="PTHR48079:SF9">
    <property type="entry name" value="PUTATIVE-RELATED"/>
    <property type="match status" value="1"/>
</dbReference>
<feature type="domain" description="NAD-dependent epimerase/dehydratase" evidence="1">
    <location>
        <begin position="3"/>
        <end position="73"/>
    </location>
</feature>
<dbReference type="Gene3D" id="3.40.50.720">
    <property type="entry name" value="NAD(P)-binding Rossmann-like Domain"/>
    <property type="match status" value="1"/>
</dbReference>
<dbReference type="Pfam" id="PF01370">
    <property type="entry name" value="Epimerase"/>
    <property type="match status" value="1"/>
</dbReference>
<dbReference type="GO" id="GO:0004029">
    <property type="term" value="F:aldehyde dehydrogenase (NAD+) activity"/>
    <property type="evidence" value="ECO:0007669"/>
    <property type="project" value="TreeGrafter"/>
</dbReference>
<sequence>MRVFLTGATGFIGSALIPELLRHGHQVLGLARSDDGARALRALGAEALRGDLEDQAALRRGAGQADGVVHCGFIHDFTKFAENCAIDRRAIETFGEVLAGSTRPLVVTAGIPALPGKVTTEADAVPTDHPMPRVSEQAALALAERGVHAAVVRLPQVHDRDKSGLIPYFIAVARQKGVSAYVDEGLNRFAAAHRLSTPSLYRLALEKGTAGSRFHAVEEEGITMKAIAEAIGRGLKVPVISVPAGEAMAHFGTMGHFATLSNPASSALTRQRLGWNPGTHPGLIDDLDHSTAYAA</sequence>
<dbReference type="Proteomes" id="UP001139353">
    <property type="component" value="Unassembled WGS sequence"/>
</dbReference>
<keyword evidence="3" id="KW-1185">Reference proteome</keyword>
<dbReference type="InterPro" id="IPR051783">
    <property type="entry name" value="NAD(P)-dependent_oxidoreduct"/>
</dbReference>
<evidence type="ECO:0000313" key="3">
    <source>
        <dbReference type="Proteomes" id="UP001139353"/>
    </source>
</evidence>
<dbReference type="GO" id="GO:0005737">
    <property type="term" value="C:cytoplasm"/>
    <property type="evidence" value="ECO:0007669"/>
    <property type="project" value="TreeGrafter"/>
</dbReference>
<dbReference type="EMBL" id="JAJLJH010000010">
    <property type="protein sequence ID" value="MCK9688699.1"/>
    <property type="molecule type" value="Genomic_DNA"/>
</dbReference>
<protein>
    <submittedName>
        <fullName evidence="2">SDR family oxidoreductase</fullName>
    </submittedName>
</protein>
<organism evidence="2 3">
    <name type="scientific">Scleromatobacter humisilvae</name>
    <dbReference type="NCBI Taxonomy" id="2897159"/>
    <lineage>
        <taxon>Bacteria</taxon>
        <taxon>Pseudomonadati</taxon>
        <taxon>Pseudomonadota</taxon>
        <taxon>Betaproteobacteria</taxon>
        <taxon>Burkholderiales</taxon>
        <taxon>Sphaerotilaceae</taxon>
        <taxon>Scleromatobacter</taxon>
    </lineage>
</organism>
<dbReference type="PANTHER" id="PTHR48079">
    <property type="entry name" value="PROTEIN YEEZ"/>
    <property type="match status" value="1"/>
</dbReference>
<comment type="caution">
    <text evidence="2">The sequence shown here is derived from an EMBL/GenBank/DDBJ whole genome shotgun (WGS) entry which is preliminary data.</text>
</comment>
<proteinExistence type="predicted"/>
<dbReference type="AlphaFoldDB" id="A0A9X2C3S4"/>
<dbReference type="InterPro" id="IPR001509">
    <property type="entry name" value="Epimerase_deHydtase"/>
</dbReference>
<gene>
    <name evidence="2" type="ORF">LPC04_23555</name>
</gene>